<protein>
    <submittedName>
        <fullName evidence="1">Uncharacterized protein</fullName>
    </submittedName>
</protein>
<name>A0A2P2ITK8_RHIMU</name>
<evidence type="ECO:0000313" key="1">
    <source>
        <dbReference type="EMBL" id="MBW84534.1"/>
    </source>
</evidence>
<organism evidence="1">
    <name type="scientific">Rhizophora mucronata</name>
    <name type="common">Asiatic mangrove</name>
    <dbReference type="NCBI Taxonomy" id="61149"/>
    <lineage>
        <taxon>Eukaryota</taxon>
        <taxon>Viridiplantae</taxon>
        <taxon>Streptophyta</taxon>
        <taxon>Embryophyta</taxon>
        <taxon>Tracheophyta</taxon>
        <taxon>Spermatophyta</taxon>
        <taxon>Magnoliopsida</taxon>
        <taxon>eudicotyledons</taxon>
        <taxon>Gunneridae</taxon>
        <taxon>Pentapetalae</taxon>
        <taxon>rosids</taxon>
        <taxon>fabids</taxon>
        <taxon>Malpighiales</taxon>
        <taxon>Rhizophoraceae</taxon>
        <taxon>Rhizophora</taxon>
    </lineage>
</organism>
<dbReference type="EMBL" id="GGEC01004051">
    <property type="protein sequence ID" value="MBW84534.1"/>
    <property type="molecule type" value="Transcribed_RNA"/>
</dbReference>
<accession>A0A2P2ITK8</accession>
<proteinExistence type="predicted"/>
<reference evidence="1" key="1">
    <citation type="submission" date="2018-02" db="EMBL/GenBank/DDBJ databases">
        <title>Rhizophora mucronata_Transcriptome.</title>
        <authorList>
            <person name="Meera S.P."/>
            <person name="Sreeshan A."/>
            <person name="Augustine A."/>
        </authorList>
    </citation>
    <scope>NUCLEOTIDE SEQUENCE</scope>
    <source>
        <tissue evidence="1">Leaf</tissue>
    </source>
</reference>
<sequence>MRNKNRFYASVLPQICNHHTN</sequence>
<dbReference type="AlphaFoldDB" id="A0A2P2ITK8"/>